<protein>
    <recommendedName>
        <fullName evidence="1">Gamma-glutamylcyclotransferase AIG2-like domain-containing protein</fullName>
    </recommendedName>
</protein>
<sequence length="58" mass="6314">MNVFVYGTLKPGEVNYQKYCAGKVIKEQRAIANGKLNNSPMVYPAITSEDGSVTTCVD</sequence>
<evidence type="ECO:0000259" key="1">
    <source>
        <dbReference type="Pfam" id="PF06094"/>
    </source>
</evidence>
<reference evidence="2 3" key="2">
    <citation type="submission" date="2020-04" db="EMBL/GenBank/DDBJ databases">
        <authorList>
            <person name="Fomenkov A."/>
            <person name="Anton B.P."/>
            <person name="Roberts R.J."/>
        </authorList>
    </citation>
    <scope>NUCLEOTIDE SEQUENCE [LARGE SCALE GENOMIC DNA]</scope>
    <source>
        <strain evidence="2 3">CCAP 1403/13f</strain>
    </source>
</reference>
<dbReference type="EMBL" id="CP051206">
    <property type="protein sequence ID" value="QJB47208.1"/>
    <property type="molecule type" value="Genomic_DNA"/>
</dbReference>
<dbReference type="AlphaFoldDB" id="A0A6H2C7R9"/>
<accession>A0A6H2C7R9</accession>
<feature type="domain" description="Gamma-glutamylcyclotransferase AIG2-like" evidence="1">
    <location>
        <begin position="3"/>
        <end position="54"/>
    </location>
</feature>
<dbReference type="Proteomes" id="UP000502433">
    <property type="component" value="Chromosome"/>
</dbReference>
<dbReference type="KEGG" id="dfs:HGD76_24035"/>
<evidence type="ECO:0000313" key="2">
    <source>
        <dbReference type="EMBL" id="QJB47208.1"/>
    </source>
</evidence>
<dbReference type="InterPro" id="IPR009288">
    <property type="entry name" value="AIG2-like_dom"/>
</dbReference>
<dbReference type="SUPFAM" id="SSF110857">
    <property type="entry name" value="Gamma-glutamyl cyclotransferase-like"/>
    <property type="match status" value="1"/>
</dbReference>
<reference evidence="2 3" key="1">
    <citation type="submission" date="2020-04" db="EMBL/GenBank/DDBJ databases">
        <title>Genome-Wide Identification of 5-Methylcytosine Sites in Bacterial Genomes By High-Throughput Sequencing of MspJI Restriction Fragments.</title>
        <authorList>
            <person name="Wu V."/>
        </authorList>
    </citation>
    <scope>NUCLEOTIDE SEQUENCE [LARGE SCALE GENOMIC DNA]</scope>
    <source>
        <strain evidence="2 3">CCAP 1403/13f</strain>
    </source>
</reference>
<proteinExistence type="predicted"/>
<dbReference type="Gene3D" id="3.10.490.10">
    <property type="entry name" value="Gamma-glutamyl cyclotransferase-like"/>
    <property type="match status" value="1"/>
</dbReference>
<gene>
    <name evidence="2" type="ORF">HGD76_24035</name>
</gene>
<evidence type="ECO:0000313" key="3">
    <source>
        <dbReference type="Proteomes" id="UP000502433"/>
    </source>
</evidence>
<name>A0A6H2C7R9_DOLFA</name>
<dbReference type="Pfam" id="PF06094">
    <property type="entry name" value="GGACT"/>
    <property type="match status" value="1"/>
</dbReference>
<organism evidence="2 3">
    <name type="scientific">Dolichospermum flos-aquae CCAP 1403/13F</name>
    <dbReference type="NCBI Taxonomy" id="315271"/>
    <lineage>
        <taxon>Bacteria</taxon>
        <taxon>Bacillati</taxon>
        <taxon>Cyanobacteriota</taxon>
        <taxon>Cyanophyceae</taxon>
        <taxon>Nostocales</taxon>
        <taxon>Aphanizomenonaceae</taxon>
        <taxon>Dolichospermum</taxon>
    </lineage>
</organism>
<dbReference type="InterPro" id="IPR036568">
    <property type="entry name" value="GGCT-like_sf"/>
</dbReference>